<dbReference type="PANTHER" id="PTHR46652">
    <property type="entry name" value="LEUCINE-RICH REPEAT AND IQ DOMAIN-CONTAINING PROTEIN 1-RELATED"/>
    <property type="match status" value="1"/>
</dbReference>
<evidence type="ECO:0000313" key="4">
    <source>
        <dbReference type="Proteomes" id="UP000643405"/>
    </source>
</evidence>
<comment type="caution">
    <text evidence="3">The sequence shown here is derived from an EMBL/GenBank/DDBJ whole genome shotgun (WGS) entry which is preliminary data.</text>
</comment>
<keyword evidence="1" id="KW-0433">Leucine-rich repeat</keyword>
<dbReference type="Gene3D" id="3.80.10.10">
    <property type="entry name" value="Ribonuclease Inhibitor"/>
    <property type="match status" value="2"/>
</dbReference>
<evidence type="ECO:0000256" key="2">
    <source>
        <dbReference type="ARBA" id="ARBA00022737"/>
    </source>
</evidence>
<sequence>MIEKSASFSRSVETLLREIGSSGGPSFRRMAELTGLDPAKDFMGSNLSGLDFRDDDLSGFNFSGADLRFSDFRRAKIEGIILSGAQLVGAIGLPSDAQLNYEKMFYTLREIKKMLASGILPPEYFLESIKQLRFGDTSIKSIDILLNFRKLETLSLINRTIDSYAPISDLPKLTTLELNGSNIRALSEIGCPPELRHVDVSSSRLEDLSGVEYITKLRTIDFSSTMVDNVSPIVNKELIKVVGIATLVKNIESLSSLDNIEEINFAGSFVESASEVSKIKNLRRLVLSSTLVSSLENFISNPSIKILDLSNTKVVSFVPILGLPNLETLSVSQNANIGPFDGFSRLRSLKRIFCSGCSINGTLASLFDMESLSEIDLSENQIVNVEIKNENSKLLHLDISNNPLSNIDFILKLPRLSSIYLNGVGDIDEEVLKKMNGIDYLWADRLHHDTVLELSSKKFTRFVVGSECFEEMKDYFGDKFSIVGYDVHHNRNIYKQFYLRKV</sequence>
<gene>
    <name evidence="3" type="ORF">ICI42_09600</name>
</gene>
<evidence type="ECO:0000256" key="1">
    <source>
        <dbReference type="ARBA" id="ARBA00022614"/>
    </source>
</evidence>
<proteinExistence type="predicted"/>
<reference evidence="3" key="1">
    <citation type="submission" date="2020-09" db="EMBL/GenBank/DDBJ databases">
        <title>Genome seq and assembly of Tianweitania sp.</title>
        <authorList>
            <person name="Chhetri G."/>
        </authorList>
    </citation>
    <scope>NUCLEOTIDE SEQUENCE</scope>
    <source>
        <strain evidence="3">Rool2</strain>
    </source>
</reference>
<name>A0A8J6PVS0_9HYPH</name>
<dbReference type="RefSeq" id="WP_188164318.1">
    <property type="nucleotide sequence ID" value="NZ_JACVVX010000002.1"/>
</dbReference>
<accession>A0A8J6PVS0</accession>
<dbReference type="Proteomes" id="UP000643405">
    <property type="component" value="Unassembled WGS sequence"/>
</dbReference>
<dbReference type="InterPro" id="IPR001646">
    <property type="entry name" value="5peptide_repeat"/>
</dbReference>
<dbReference type="InterPro" id="IPR001611">
    <property type="entry name" value="Leu-rich_rpt"/>
</dbReference>
<evidence type="ECO:0000313" key="3">
    <source>
        <dbReference type="EMBL" id="MBD0414908.1"/>
    </source>
</evidence>
<dbReference type="InterPro" id="IPR050836">
    <property type="entry name" value="SDS22/Internalin_LRR"/>
</dbReference>
<dbReference type="SUPFAM" id="SSF52058">
    <property type="entry name" value="L domain-like"/>
    <property type="match status" value="1"/>
</dbReference>
<dbReference type="SUPFAM" id="SSF141571">
    <property type="entry name" value="Pentapeptide repeat-like"/>
    <property type="match status" value="1"/>
</dbReference>
<organism evidence="3 4">
    <name type="scientific">Oryzicola mucosus</name>
    <dbReference type="NCBI Taxonomy" id="2767425"/>
    <lineage>
        <taxon>Bacteria</taxon>
        <taxon>Pseudomonadati</taxon>
        <taxon>Pseudomonadota</taxon>
        <taxon>Alphaproteobacteria</taxon>
        <taxon>Hyphomicrobiales</taxon>
        <taxon>Phyllobacteriaceae</taxon>
        <taxon>Oryzicola</taxon>
    </lineage>
</organism>
<dbReference type="PANTHER" id="PTHR46652:SF3">
    <property type="entry name" value="LEUCINE-RICH REPEAT-CONTAINING PROTEIN 9"/>
    <property type="match status" value="1"/>
</dbReference>
<keyword evidence="4" id="KW-1185">Reference proteome</keyword>
<dbReference type="InterPro" id="IPR032675">
    <property type="entry name" value="LRR_dom_sf"/>
</dbReference>
<dbReference type="EMBL" id="JACVVX010000002">
    <property type="protein sequence ID" value="MBD0414908.1"/>
    <property type="molecule type" value="Genomic_DNA"/>
</dbReference>
<dbReference type="AlphaFoldDB" id="A0A8J6PVS0"/>
<dbReference type="PROSITE" id="PS51450">
    <property type="entry name" value="LRR"/>
    <property type="match status" value="1"/>
</dbReference>
<dbReference type="Pfam" id="PF00805">
    <property type="entry name" value="Pentapeptide"/>
    <property type="match status" value="1"/>
</dbReference>
<protein>
    <submittedName>
        <fullName evidence="3">Leucine-rich repeat domain-containing protein</fullName>
    </submittedName>
</protein>
<keyword evidence="2" id="KW-0677">Repeat</keyword>
<dbReference type="Gene3D" id="2.160.20.80">
    <property type="entry name" value="E3 ubiquitin-protein ligase SopA"/>
    <property type="match status" value="1"/>
</dbReference>